<accession>A0A6S6S701</accession>
<organism evidence="1">
    <name type="scientific">uncultured Sulfurovum sp</name>
    <dbReference type="NCBI Taxonomy" id="269237"/>
    <lineage>
        <taxon>Bacteria</taxon>
        <taxon>Pseudomonadati</taxon>
        <taxon>Campylobacterota</taxon>
        <taxon>Epsilonproteobacteria</taxon>
        <taxon>Campylobacterales</taxon>
        <taxon>Sulfurovaceae</taxon>
        <taxon>Sulfurovum</taxon>
        <taxon>environmental samples</taxon>
    </lineage>
</organism>
<protein>
    <recommendedName>
        <fullName evidence="2">YkgJ family cysteine cluster protein</fullName>
    </recommendedName>
</protein>
<dbReference type="Pfam" id="PF03692">
    <property type="entry name" value="CxxCxxCC"/>
    <property type="match status" value="1"/>
</dbReference>
<evidence type="ECO:0008006" key="2">
    <source>
        <dbReference type="Google" id="ProtNLM"/>
    </source>
</evidence>
<reference evidence="1" key="1">
    <citation type="submission" date="2020-01" db="EMBL/GenBank/DDBJ databases">
        <authorList>
            <person name="Meier V. D."/>
            <person name="Meier V D."/>
        </authorList>
    </citation>
    <scope>NUCLEOTIDE SEQUENCE</scope>
    <source>
        <strain evidence="1">HLG_WM_MAG_03</strain>
    </source>
</reference>
<dbReference type="PANTHER" id="PTHR35866">
    <property type="entry name" value="PUTATIVE-RELATED"/>
    <property type="match status" value="1"/>
</dbReference>
<dbReference type="EMBL" id="CACVAR010000006">
    <property type="protein sequence ID" value="CAA6798473.1"/>
    <property type="molecule type" value="Genomic_DNA"/>
</dbReference>
<dbReference type="InterPro" id="IPR005358">
    <property type="entry name" value="Puta_zinc/iron-chelating_dom"/>
</dbReference>
<dbReference type="AlphaFoldDB" id="A0A6S6S701"/>
<proteinExistence type="predicted"/>
<gene>
    <name evidence="1" type="ORF">HELGO_WM27882</name>
</gene>
<name>A0A6S6S701_9BACT</name>
<sequence>MDNQILSEVGYDFKFTPSACDACGGACCTGSSGYIWAKYPEIEAMAKFLELSVEEFATMYLKKIKHRYSIIEKKMDDENFACVFFDEKLKQCSIYSVRPRQCRTFPFWEIFKNNSEEVEQECPGIIK</sequence>
<evidence type="ECO:0000313" key="1">
    <source>
        <dbReference type="EMBL" id="CAA6798473.1"/>
    </source>
</evidence>
<dbReference type="PANTHER" id="PTHR35866:SF1">
    <property type="entry name" value="YKGJ FAMILY CYSTEINE CLUSTER PROTEIN"/>
    <property type="match status" value="1"/>
</dbReference>